<dbReference type="InterPro" id="IPR032199">
    <property type="entry name" value="RMI1_C"/>
</dbReference>
<feature type="region of interest" description="Disordered" evidence="2">
    <location>
        <begin position="1266"/>
        <end position="1298"/>
    </location>
</feature>
<keyword evidence="1" id="KW-0227">DNA damage</keyword>
<evidence type="ECO:0000259" key="5">
    <source>
        <dbReference type="Pfam" id="PF16099"/>
    </source>
</evidence>
<keyword evidence="1" id="KW-0233">DNA recombination</keyword>
<dbReference type="EMBL" id="BQNB010019317">
    <property type="protein sequence ID" value="GJT84025.1"/>
    <property type="molecule type" value="Genomic_DNA"/>
</dbReference>
<evidence type="ECO:0000259" key="4">
    <source>
        <dbReference type="Pfam" id="PF14214"/>
    </source>
</evidence>
<keyword evidence="1" id="KW-0234">DNA repair</keyword>
<dbReference type="EC" id="5.6.2.3" evidence="1"/>
<comment type="cofactor">
    <cofactor evidence="1">
        <name>Mg(2+)</name>
        <dbReference type="ChEBI" id="CHEBI:18420"/>
    </cofactor>
</comment>
<keyword evidence="1" id="KW-0378">Hydrolase</keyword>
<dbReference type="InterPro" id="IPR010285">
    <property type="entry name" value="DNA_helicase_pif1-like_DEAD"/>
</dbReference>
<reference evidence="6" key="2">
    <citation type="submission" date="2022-01" db="EMBL/GenBank/DDBJ databases">
        <authorList>
            <person name="Yamashiro T."/>
            <person name="Shiraishi A."/>
            <person name="Satake H."/>
            <person name="Nakayama K."/>
        </authorList>
    </citation>
    <scope>NUCLEOTIDE SEQUENCE</scope>
</reference>
<keyword evidence="1" id="KW-0547">Nucleotide-binding</keyword>
<gene>
    <name evidence="6" type="ORF">Tco_1058367</name>
</gene>
<dbReference type="PANTHER" id="PTHR10492">
    <property type="match status" value="1"/>
</dbReference>
<protein>
    <recommendedName>
        <fullName evidence="1">ATP-dependent DNA helicase</fullName>
        <ecNumber evidence="1">5.6.2.3</ecNumber>
    </recommendedName>
</protein>
<comment type="similarity">
    <text evidence="1">Belongs to the helicase family.</text>
</comment>
<comment type="catalytic activity">
    <reaction evidence="1">
        <text>ATP + H2O = ADP + phosphate + H(+)</text>
        <dbReference type="Rhea" id="RHEA:13065"/>
        <dbReference type="ChEBI" id="CHEBI:15377"/>
        <dbReference type="ChEBI" id="CHEBI:15378"/>
        <dbReference type="ChEBI" id="CHEBI:30616"/>
        <dbReference type="ChEBI" id="CHEBI:43474"/>
        <dbReference type="ChEBI" id="CHEBI:456216"/>
        <dbReference type="EC" id="5.6.2.3"/>
    </reaction>
</comment>
<dbReference type="InterPro" id="IPR027417">
    <property type="entry name" value="P-loop_NTPase"/>
</dbReference>
<feature type="region of interest" description="Disordered" evidence="2">
    <location>
        <begin position="1392"/>
        <end position="1422"/>
    </location>
</feature>
<evidence type="ECO:0000313" key="6">
    <source>
        <dbReference type="EMBL" id="GJT84025.1"/>
    </source>
</evidence>
<dbReference type="GO" id="GO:0004386">
    <property type="term" value="F:helicase activity"/>
    <property type="evidence" value="ECO:0007669"/>
    <property type="project" value="UniProtKB-KW"/>
</dbReference>
<dbReference type="Gene3D" id="3.40.50.300">
    <property type="entry name" value="P-loop containing nucleotide triphosphate hydrolases"/>
    <property type="match status" value="1"/>
</dbReference>
<evidence type="ECO:0000256" key="1">
    <source>
        <dbReference type="RuleBase" id="RU363044"/>
    </source>
</evidence>
<evidence type="ECO:0000256" key="2">
    <source>
        <dbReference type="SAM" id="MobiDB-lite"/>
    </source>
</evidence>
<dbReference type="InterPro" id="IPR012340">
    <property type="entry name" value="NA-bd_OB-fold"/>
</dbReference>
<comment type="caution">
    <text evidence="6">The sequence shown here is derived from an EMBL/GenBank/DDBJ whole genome shotgun (WGS) entry which is preliminary data.</text>
</comment>
<dbReference type="SUPFAM" id="SSF52540">
    <property type="entry name" value="P-loop containing nucleoside triphosphate hydrolases"/>
    <property type="match status" value="1"/>
</dbReference>
<proteinExistence type="inferred from homology"/>
<organism evidence="6 7">
    <name type="scientific">Tanacetum coccineum</name>
    <dbReference type="NCBI Taxonomy" id="301880"/>
    <lineage>
        <taxon>Eukaryota</taxon>
        <taxon>Viridiplantae</taxon>
        <taxon>Streptophyta</taxon>
        <taxon>Embryophyta</taxon>
        <taxon>Tracheophyta</taxon>
        <taxon>Spermatophyta</taxon>
        <taxon>Magnoliopsida</taxon>
        <taxon>eudicotyledons</taxon>
        <taxon>Gunneridae</taxon>
        <taxon>Pentapetalae</taxon>
        <taxon>asterids</taxon>
        <taxon>campanulids</taxon>
        <taxon>Asterales</taxon>
        <taxon>Asteraceae</taxon>
        <taxon>Asteroideae</taxon>
        <taxon>Anthemideae</taxon>
        <taxon>Anthemidinae</taxon>
        <taxon>Tanacetum</taxon>
    </lineage>
</organism>
<dbReference type="Pfam" id="PF16099">
    <property type="entry name" value="RMI1_C"/>
    <property type="match status" value="1"/>
</dbReference>
<reference evidence="6" key="1">
    <citation type="journal article" date="2022" name="Int. J. Mol. Sci.">
        <title>Draft Genome of Tanacetum Coccineum: Genomic Comparison of Closely Related Tanacetum-Family Plants.</title>
        <authorList>
            <person name="Yamashiro T."/>
            <person name="Shiraishi A."/>
            <person name="Nakayama K."/>
            <person name="Satake H."/>
        </authorList>
    </citation>
    <scope>NUCLEOTIDE SEQUENCE</scope>
</reference>
<evidence type="ECO:0000313" key="7">
    <source>
        <dbReference type="Proteomes" id="UP001151760"/>
    </source>
</evidence>
<feature type="compositionally biased region" description="Basic and acidic residues" evidence="2">
    <location>
        <begin position="1281"/>
        <end position="1298"/>
    </location>
</feature>
<dbReference type="Pfam" id="PF05970">
    <property type="entry name" value="PIF1"/>
    <property type="match status" value="1"/>
</dbReference>
<dbReference type="PANTHER" id="PTHR10492:SF96">
    <property type="entry name" value="ATP-DEPENDENT DNA HELICASE"/>
    <property type="match status" value="1"/>
</dbReference>
<keyword evidence="7" id="KW-1185">Reference proteome</keyword>
<keyword evidence="1" id="KW-0067">ATP-binding</keyword>
<sequence length="1552" mass="177814">MFAMTSFGAKVDNSMNRVRGTYVFKVSGQIYHWIGSLCPEEGHYPRFLQLYIYDTQAEVANRMRNFGRRNEDTLNPEIVEGLIHVLDEHNGLVRLFRTARDRCNAELVLKPRDGRGGRLFQQYVVAAFCAIKQSRLDFIRQRQNDLRCDYLLGLYDAISQGDREGIQAGSMIMLPRMFTGRPRYMYIHYLDALAICRSLGNPQFFITFTCNVKWPEIKRYMSQYPRLTPTNRADIVCRVFEQKVNDFIKFLKYERPFGYVIAFLYTIEFQKRGLPHCHTLLWVDSSSKIRDATQIDEYISAELPDPVEDPKGYKVVSKVMMHGPCGVANPSAACTEKGICNKHFLKIYNDKTFFDTNGHMHYRRRQTQVHVMKGDSRLDNCNVVPYNRPDRILGKIDMPIEDASTSTGERHIQVDEIQNYVDGHFVCPFEASWRIFYYPIHRREPAVQILNVHLENMQRVNFCERDRLDVIVNMPDKKKTTLTEWYVYNNDLTDGRHLTYLDFPSEFAACEALGLLGDDKEWDMSLEESVVSASSAQLRTLFAQILIYCNVSDLPKLWRKHWEAMQHDIPAKISKTTGILNYHVNTPELQDHILYELETILNGFGKSVEEFGLPSPTERLLKDLKNKLLMKEKNYKRDELLFVYGHGGTGKTFLWKTIISSLRSQGKIVLAVASSGIASLLLPAGRTAHSRFKLPLELTDESVCHAKEHSQLGNLLVKTNLIIWDESPMNDRRCFEVLDRTLGDLMNTPETLFGEKIVVLGGDFRQTLLVKKGDAKEDLIHASIAESYLWVHFKICTLKQNMRLLRSALGDEEREWSKVFTKWLLNVGNGEVGEPDKDNNKDTFWITVPQQYYINPSEHALSELIDFIYDDATLKAPTESAFQEKAIVCPKNDTADTVNAKILSSVEGLTKTYLSRDEAIPMGRETIKTEMLYLMEYLNTITFLGFPPHELQLKPDNRPFTVMSGTTIASLKVRQEDCVIEVKVYRTWVSKSIPEMKEQAFCCILIDRELPSRVPYQYEESSKMIYPILTDYLGCIRSISDITPFGDAITVQKYLRKVDIESLDGNIVEFTMWDDLVTQFNKQEIEKLPPPIIIDVSSCRVSEYIATPATHYYINPQNREAENAYTMFKEKYNLNPPLQVTKYRCDDPEQKKTRNRQTLYTLLQQNPASFKGVRFTCDAMITSLNNKRSWNYAYNFKATVADGTATAEFTFFTDVGQKITGHPCSHLMQKFKATDKTQLPIEMSPENESPKLATYSGLMINESTSKDKGVDTELATSTDLTTKDSTNEDKSMPAMQKKEEEKRIAEEQAAKRALMETSNCDDDDYNDYTIAIITCFYHEEPVNSLIMENEHLDTISATESDEFIKSSVEILVPIPSESKGVPKVCDVPFHDNSPPLDISKDQSEDFSDSNVDSTSTDEDSFSSNDVEYVSITPNSEPVSSKWMRLLFQNWKGLRVHSLIKDDTLREKLLNVNRLVAKIKALKDNPVPSSVVVTKSTSTFPNLFLEETNTFDNSLPESETFCFNLEEPSSGSPTTPSDYLFRIIKLSTLITII</sequence>
<dbReference type="InterPro" id="IPR025476">
    <property type="entry name" value="Helitron_helicase-like"/>
</dbReference>
<dbReference type="Pfam" id="PF14214">
    <property type="entry name" value="Helitron_like_N"/>
    <property type="match status" value="1"/>
</dbReference>
<dbReference type="Proteomes" id="UP001151760">
    <property type="component" value="Unassembled WGS sequence"/>
</dbReference>
<name>A0ABQ5H8P7_9ASTR</name>
<dbReference type="Gene3D" id="2.40.50.140">
    <property type="entry name" value="Nucleic acid-binding proteins"/>
    <property type="match status" value="2"/>
</dbReference>
<feature type="domain" description="Helitron helicase-like" evidence="4">
    <location>
        <begin position="115"/>
        <end position="281"/>
    </location>
</feature>
<feature type="domain" description="RecQ-mediated genome instability protein 1 C-terminal OB-fold" evidence="5">
    <location>
        <begin position="1171"/>
        <end position="1260"/>
    </location>
</feature>
<accession>A0ABQ5H8P7</accession>
<keyword evidence="1 6" id="KW-0347">Helicase</keyword>
<evidence type="ECO:0000259" key="3">
    <source>
        <dbReference type="Pfam" id="PF05970"/>
    </source>
</evidence>
<feature type="domain" description="DNA helicase Pif1-like DEAD-box helicase" evidence="3">
    <location>
        <begin position="635"/>
        <end position="836"/>
    </location>
</feature>